<proteinExistence type="predicted"/>
<accession>A0A7J3ZLN3</accession>
<reference evidence="1" key="1">
    <citation type="journal article" date="2020" name="mSystems">
        <title>Genome- and Community-Level Interaction Insights into Carbon Utilization and Element Cycling Functions of Hydrothermarchaeota in Hydrothermal Sediment.</title>
        <authorList>
            <person name="Zhou Z."/>
            <person name="Liu Y."/>
            <person name="Xu W."/>
            <person name="Pan J."/>
            <person name="Luo Z.H."/>
            <person name="Li M."/>
        </authorList>
    </citation>
    <scope>NUCLEOTIDE SEQUENCE [LARGE SCALE GENOMIC DNA]</scope>
    <source>
        <strain evidence="1">SpSt-1116</strain>
    </source>
</reference>
<dbReference type="EMBL" id="DRZC01000079">
    <property type="protein sequence ID" value="HHQ80934.1"/>
    <property type="molecule type" value="Genomic_DNA"/>
</dbReference>
<comment type="caution">
    <text evidence="1">The sequence shown here is derived from an EMBL/GenBank/DDBJ whole genome shotgun (WGS) entry which is preliminary data.</text>
</comment>
<name>A0A7J3ZLN3_9CREN</name>
<protein>
    <submittedName>
        <fullName evidence="1">Uncharacterized protein</fullName>
    </submittedName>
</protein>
<evidence type="ECO:0000313" key="1">
    <source>
        <dbReference type="EMBL" id="HHQ80934.1"/>
    </source>
</evidence>
<dbReference type="AlphaFoldDB" id="A0A7J3ZLN3"/>
<sequence length="117" mass="13397">MYKIISEAIRILNTLIQLILQSTATKHAGSAASGLLEYYVEEDREKFTVYLWVPNYLNVKSLDVRALDDRTLEILSGETGLIGRIVFRKKIQERALRIEPKNSSIKIVVKKKGRVFC</sequence>
<gene>
    <name evidence="1" type="ORF">ENM78_05755</name>
</gene>
<organism evidence="1">
    <name type="scientific">Fervidicoccus fontis</name>
    <dbReference type="NCBI Taxonomy" id="683846"/>
    <lineage>
        <taxon>Archaea</taxon>
        <taxon>Thermoproteota</taxon>
        <taxon>Thermoprotei</taxon>
        <taxon>Fervidicoccales</taxon>
        <taxon>Fervidicoccaceae</taxon>
        <taxon>Fervidicoccus</taxon>
    </lineage>
</organism>